<dbReference type="GO" id="GO:0050129">
    <property type="term" value="F:N-formylglutamate deformylase activity"/>
    <property type="evidence" value="ECO:0007669"/>
    <property type="project" value="UniProtKB-EC"/>
</dbReference>
<sequence>MTETAQNIPDFEILMPAAQLHPVIFNSPHSGDQYSKGFIAASRLKPLTLRNSEDSFVDQLFGAMPDLGCPLLKANFPRAYLDVNRAPWELDPKMFTDKLPAYAETKTLRVIGGLGTIARNVSDNQKIYRNKLQFSQAKARIERYYFPYHQALKGLIDNTVKEFGQALLIDCHSMPSSAGRLIKSRNKSPDIILGDRYAATCNADFIDLLEHLFTSAGLNTTRNKPYAGGYITQTYGRPAQDCHAIQVEINRGLYMNEKKITKSGDFHALQQTLTEIFTNFLDAATPTGKQHSLAAE</sequence>
<organism evidence="1">
    <name type="scientific">hydrothermal vent metagenome</name>
    <dbReference type="NCBI Taxonomy" id="652676"/>
    <lineage>
        <taxon>unclassified sequences</taxon>
        <taxon>metagenomes</taxon>
        <taxon>ecological metagenomes</taxon>
    </lineage>
</organism>
<proteinExistence type="predicted"/>
<name>A0A3B0SBG2_9ZZZZ</name>
<dbReference type="Pfam" id="PF05013">
    <property type="entry name" value="FGase"/>
    <property type="match status" value="1"/>
</dbReference>
<keyword evidence="1" id="KW-0378">Hydrolase</keyword>
<dbReference type="EMBL" id="UOEC01000098">
    <property type="protein sequence ID" value="VAV92415.1"/>
    <property type="molecule type" value="Genomic_DNA"/>
</dbReference>
<dbReference type="AlphaFoldDB" id="A0A3B0SBG2"/>
<evidence type="ECO:0000313" key="1">
    <source>
        <dbReference type="EMBL" id="VAV92415.1"/>
    </source>
</evidence>
<dbReference type="Gene3D" id="3.40.630.40">
    <property type="entry name" value="Zn-dependent exopeptidases"/>
    <property type="match status" value="1"/>
</dbReference>
<dbReference type="InterPro" id="IPR007709">
    <property type="entry name" value="N-FG_amidohydro"/>
</dbReference>
<protein>
    <submittedName>
        <fullName evidence="1">N-formylglutamate deformylase</fullName>
        <ecNumber evidence="1">3.5.1.68</ecNumber>
    </submittedName>
</protein>
<accession>A0A3B0SBG2</accession>
<gene>
    <name evidence="1" type="ORF">MNBD_ALPHA08-2029</name>
</gene>
<dbReference type="SUPFAM" id="SSF53187">
    <property type="entry name" value="Zn-dependent exopeptidases"/>
    <property type="match status" value="1"/>
</dbReference>
<dbReference type="EC" id="3.5.1.68" evidence="1"/>
<reference evidence="1" key="1">
    <citation type="submission" date="2018-06" db="EMBL/GenBank/DDBJ databases">
        <authorList>
            <person name="Zhirakovskaya E."/>
        </authorList>
    </citation>
    <scope>NUCLEOTIDE SEQUENCE</scope>
</reference>